<keyword evidence="2" id="KW-1185">Reference proteome</keyword>
<dbReference type="Proteomes" id="UP000661112">
    <property type="component" value="Unassembled WGS sequence"/>
</dbReference>
<sequence length="90" mass="10152">MAVFQAQCPNSRQNFLIKARDKALVHQAFPISCYQVKYPDFTQEENEALADFGDSVAAGEIDSDDCIVGVLKHRFSRVADVCWNGRVVWD</sequence>
<dbReference type="RefSeq" id="WP_190477277.1">
    <property type="nucleotide sequence ID" value="NZ_JACJSG010000042.1"/>
</dbReference>
<gene>
    <name evidence="1" type="ORF">H6G83_25735</name>
</gene>
<dbReference type="EMBL" id="JACJSG010000042">
    <property type="protein sequence ID" value="MBD2503969.1"/>
    <property type="molecule type" value="Genomic_DNA"/>
</dbReference>
<name>A0ABR8DA18_9NOST</name>
<proteinExistence type="predicted"/>
<comment type="caution">
    <text evidence="1">The sequence shown here is derived from an EMBL/GenBank/DDBJ whole genome shotgun (WGS) entry which is preliminary data.</text>
</comment>
<accession>A0ABR8DA18</accession>
<evidence type="ECO:0000313" key="2">
    <source>
        <dbReference type="Proteomes" id="UP000661112"/>
    </source>
</evidence>
<reference evidence="1 2" key="1">
    <citation type="journal article" date="2020" name="ISME J.">
        <title>Comparative genomics reveals insights into cyanobacterial evolution and habitat adaptation.</title>
        <authorList>
            <person name="Chen M.Y."/>
            <person name="Teng W.K."/>
            <person name="Zhao L."/>
            <person name="Hu C.X."/>
            <person name="Zhou Y.K."/>
            <person name="Han B.P."/>
            <person name="Song L.R."/>
            <person name="Shu W.S."/>
        </authorList>
    </citation>
    <scope>NUCLEOTIDE SEQUENCE [LARGE SCALE GENOMIC DNA]</scope>
    <source>
        <strain evidence="1 2">FACHB-119</strain>
    </source>
</reference>
<evidence type="ECO:0000313" key="1">
    <source>
        <dbReference type="EMBL" id="MBD2503969.1"/>
    </source>
</evidence>
<protein>
    <submittedName>
        <fullName evidence="1">Uncharacterized protein</fullName>
    </submittedName>
</protein>
<organism evidence="1 2">
    <name type="scientific">Anabaena azotica FACHB-119</name>
    <dbReference type="NCBI Taxonomy" id="947527"/>
    <lineage>
        <taxon>Bacteria</taxon>
        <taxon>Bacillati</taxon>
        <taxon>Cyanobacteriota</taxon>
        <taxon>Cyanophyceae</taxon>
        <taxon>Nostocales</taxon>
        <taxon>Nostocaceae</taxon>
        <taxon>Anabaena</taxon>
        <taxon>Anabaena azotica</taxon>
    </lineage>
</organism>